<keyword evidence="4" id="KW-0812">Transmembrane</keyword>
<evidence type="ECO:0000256" key="5">
    <source>
        <dbReference type="ARBA" id="ARBA00022927"/>
    </source>
</evidence>
<evidence type="ECO:0000256" key="6">
    <source>
        <dbReference type="ARBA" id="ARBA00022989"/>
    </source>
</evidence>
<dbReference type="Pfam" id="PF08571">
    <property type="entry name" value="Yos1"/>
    <property type="match status" value="1"/>
</dbReference>
<evidence type="ECO:0000256" key="8">
    <source>
        <dbReference type="ARBA" id="ARBA00024203"/>
    </source>
</evidence>
<keyword evidence="3" id="KW-0813">Transport</keyword>
<sequence>MAVTMYAFLEAILLLVNAIAVLNEERFLAKIGWGRDQINQPQGFGQEEKGVKQQIANLIHAVRTVMRVPLIFLNGLAIVMELLMG</sequence>
<reference evidence="10" key="1">
    <citation type="submission" date="2020-04" db="EMBL/GenBank/DDBJ databases">
        <authorList>
            <person name="Alioto T."/>
            <person name="Alioto T."/>
            <person name="Gomez Garrido J."/>
        </authorList>
    </citation>
    <scope>NUCLEOTIDE SEQUENCE</scope>
    <source>
        <strain evidence="10">A484AB</strain>
    </source>
</reference>
<comment type="caution">
    <text evidence="10">The sequence shown here is derived from an EMBL/GenBank/DDBJ whole genome shotgun (WGS) entry which is preliminary data.</text>
</comment>
<comment type="function">
    <text evidence="9">Regulator of endoplasmic reticulum secretion that acts as a key determinant of brain size. Required for secretion of extracellular matrix proteins. Required for correct brain development by depositing sufficient extracellular matrix proteins for tissue integrity and the proliferation of neural progenitors. Acts as a regulator of the unfolded protein response (UPR).</text>
</comment>
<proteinExistence type="inferred from homology"/>
<comment type="similarity">
    <text evidence="8">Belongs to the YOS1 family.</text>
</comment>
<evidence type="ECO:0000313" key="10">
    <source>
        <dbReference type="EMBL" id="CAB3977925.1"/>
    </source>
</evidence>
<dbReference type="InterPro" id="IPR013880">
    <property type="entry name" value="Yos1"/>
</dbReference>
<dbReference type="GO" id="GO:0006888">
    <property type="term" value="P:endoplasmic reticulum to Golgi vesicle-mediated transport"/>
    <property type="evidence" value="ECO:0007669"/>
    <property type="project" value="TreeGrafter"/>
</dbReference>
<dbReference type="PANTHER" id="PTHR15858:SF0">
    <property type="entry name" value="IMMEDIATE EARLY RESPONSE 3-INTERACTING PROTEIN 1"/>
    <property type="match status" value="1"/>
</dbReference>
<evidence type="ECO:0000313" key="11">
    <source>
        <dbReference type="Proteomes" id="UP001152795"/>
    </source>
</evidence>
<dbReference type="AlphaFoldDB" id="A0A6S7FEW1"/>
<evidence type="ECO:0000256" key="7">
    <source>
        <dbReference type="ARBA" id="ARBA00023136"/>
    </source>
</evidence>
<dbReference type="Proteomes" id="UP001152795">
    <property type="component" value="Unassembled WGS sequence"/>
</dbReference>
<dbReference type="GO" id="GO:0015031">
    <property type="term" value="P:protein transport"/>
    <property type="evidence" value="ECO:0007669"/>
    <property type="project" value="UniProtKB-KW"/>
</dbReference>
<protein>
    <recommendedName>
        <fullName evidence="2">Immediate early response 3-interacting protein 1</fullName>
    </recommendedName>
</protein>
<evidence type="ECO:0000256" key="4">
    <source>
        <dbReference type="ARBA" id="ARBA00022692"/>
    </source>
</evidence>
<evidence type="ECO:0000256" key="3">
    <source>
        <dbReference type="ARBA" id="ARBA00022448"/>
    </source>
</evidence>
<name>A0A6S7FEW1_PARCT</name>
<gene>
    <name evidence="10" type="ORF">PACLA_8A056870</name>
</gene>
<evidence type="ECO:0000256" key="9">
    <source>
        <dbReference type="ARBA" id="ARBA00045999"/>
    </source>
</evidence>
<dbReference type="GO" id="GO:0000139">
    <property type="term" value="C:Golgi membrane"/>
    <property type="evidence" value="ECO:0007669"/>
    <property type="project" value="TreeGrafter"/>
</dbReference>
<dbReference type="GO" id="GO:0030134">
    <property type="term" value="C:COPII-coated ER to Golgi transport vesicle"/>
    <property type="evidence" value="ECO:0007669"/>
    <property type="project" value="TreeGrafter"/>
</dbReference>
<keyword evidence="6" id="KW-1133">Transmembrane helix</keyword>
<organism evidence="10 11">
    <name type="scientific">Paramuricea clavata</name>
    <name type="common">Red gorgonian</name>
    <name type="synonym">Violescent sea-whip</name>
    <dbReference type="NCBI Taxonomy" id="317549"/>
    <lineage>
        <taxon>Eukaryota</taxon>
        <taxon>Metazoa</taxon>
        <taxon>Cnidaria</taxon>
        <taxon>Anthozoa</taxon>
        <taxon>Octocorallia</taxon>
        <taxon>Malacalcyonacea</taxon>
        <taxon>Plexauridae</taxon>
        <taxon>Paramuricea</taxon>
    </lineage>
</organism>
<accession>A0A6S7FEW1</accession>
<keyword evidence="5" id="KW-0653">Protein transport</keyword>
<keyword evidence="7" id="KW-0472">Membrane</keyword>
<dbReference type="OrthoDB" id="15356at2759"/>
<evidence type="ECO:0000256" key="1">
    <source>
        <dbReference type="ARBA" id="ARBA00004370"/>
    </source>
</evidence>
<evidence type="ECO:0000256" key="2">
    <source>
        <dbReference type="ARBA" id="ARBA00016434"/>
    </source>
</evidence>
<keyword evidence="11" id="KW-1185">Reference proteome</keyword>
<dbReference type="GO" id="GO:0005789">
    <property type="term" value="C:endoplasmic reticulum membrane"/>
    <property type="evidence" value="ECO:0007669"/>
    <property type="project" value="TreeGrafter"/>
</dbReference>
<dbReference type="EMBL" id="CACRXK020000080">
    <property type="protein sequence ID" value="CAB3977925.1"/>
    <property type="molecule type" value="Genomic_DNA"/>
</dbReference>
<dbReference type="PANTHER" id="PTHR15858">
    <property type="entry name" value="IMMEDIATE EARLY RESPONSE 3-INTERACTING PROTEIN 1"/>
    <property type="match status" value="1"/>
</dbReference>
<comment type="subcellular location">
    <subcellularLocation>
        <location evidence="1">Membrane</location>
    </subcellularLocation>
</comment>